<reference evidence="2" key="2">
    <citation type="journal article" date="2020" name="mSystems">
        <title>Genome- and Community-Level Interaction Insights into Carbon Utilization and Element Cycling Functions of Hydrothermarchaeota in Hydrothermal Sediment.</title>
        <authorList>
            <person name="Zhou Z."/>
            <person name="Liu Y."/>
            <person name="Xu W."/>
            <person name="Pan J."/>
            <person name="Luo Z.H."/>
            <person name="Li M."/>
        </authorList>
    </citation>
    <scope>NUCLEOTIDE SEQUENCE [LARGE SCALE GENOMIC DNA]</scope>
    <source>
        <strain evidence="2">SpSt-116</strain>
    </source>
</reference>
<dbReference type="EMBL" id="CP006646">
    <property type="protein sequence ID" value="AGT34672.1"/>
    <property type="molecule type" value="Genomic_DNA"/>
</dbReference>
<dbReference type="Proteomes" id="UP000015543">
    <property type="component" value="Chromosome"/>
</dbReference>
<organism evidence="1 3">
    <name type="scientific">Thermofilum adornatum</name>
    <dbReference type="NCBI Taxonomy" id="1365176"/>
    <lineage>
        <taxon>Archaea</taxon>
        <taxon>Thermoproteota</taxon>
        <taxon>Thermoprotei</taxon>
        <taxon>Thermofilales</taxon>
        <taxon>Thermofilaceae</taxon>
        <taxon>Thermofilum</taxon>
    </lineage>
</organism>
<dbReference type="OrthoDB" id="26708at2157"/>
<sequence length="141" mass="16794">MVNYLSEFVKLFANNLTNWIEAQKTFLDTVTSMEKDLETSDRLELILATRTAFNHMIKTIEAFDKWLQDPFIVGHMPREMLLEVQKNVWEILKKLLELDIKHTAAFRDMLLNLSETGKINPLFFVPREQQQRVEERFRVSY</sequence>
<accession>S6A539</accession>
<evidence type="ECO:0000313" key="3">
    <source>
        <dbReference type="Proteomes" id="UP000015543"/>
    </source>
</evidence>
<keyword evidence="3" id="KW-1185">Reference proteome</keyword>
<dbReference type="eggNOG" id="arCOG04123">
    <property type="taxonomic scope" value="Archaea"/>
</dbReference>
<dbReference type="EMBL" id="DSAY01000116">
    <property type="protein sequence ID" value="HDP15402.1"/>
    <property type="molecule type" value="Genomic_DNA"/>
</dbReference>
<gene>
    <name evidence="2" type="ORF">ENN26_06495</name>
    <name evidence="1" type="ORF">N186_01380</name>
</gene>
<proteinExistence type="predicted"/>
<evidence type="ECO:0000313" key="1">
    <source>
        <dbReference type="EMBL" id="AGT34672.1"/>
    </source>
</evidence>
<dbReference type="AlphaFoldDB" id="S6A539"/>
<dbReference type="KEGG" id="thb:N186_01380"/>
<dbReference type="PATRIC" id="fig|1365176.7.peg.275"/>
<evidence type="ECO:0000313" key="2">
    <source>
        <dbReference type="EMBL" id="HDP15402.1"/>
    </source>
</evidence>
<reference evidence="1 3" key="1">
    <citation type="journal article" date="2013" name="Genome Announc.">
        <title>Complete Genomic Sequence of 'Thermofilum adornatus' Strain 1910bT, a Hyperthermophilic Anaerobic Organotrophic Crenarchaeon.</title>
        <authorList>
            <person name="Dominova I.N."/>
            <person name="Kublanov I.V."/>
            <person name="Podosokorskaya O.A."/>
            <person name="Derbikova K.S."/>
            <person name="Patrushev M.V."/>
            <person name="Toshchakov S.V."/>
        </authorList>
    </citation>
    <scope>NUCLEOTIDE SEQUENCE [LARGE SCALE GENOMIC DNA]</scope>
    <source>
        <strain evidence="3">1910b</strain>
    </source>
</reference>
<dbReference type="Pfam" id="PF09921">
    <property type="entry name" value="DUF2153"/>
    <property type="match status" value="1"/>
</dbReference>
<dbReference type="InterPro" id="IPR014450">
    <property type="entry name" value="UCP008210"/>
</dbReference>
<name>S6A539_9CREN</name>
<protein>
    <submittedName>
        <fullName evidence="2">DUF2153 domain-containing protein</fullName>
    </submittedName>
</protein>
<dbReference type="HOGENOM" id="CLU_142667_0_0_2"/>